<dbReference type="EMBL" id="AWUE01003218">
    <property type="protein sequence ID" value="OMP13804.1"/>
    <property type="molecule type" value="Genomic_DNA"/>
</dbReference>
<sequence>GLRRAEFEAATAEDFVMKQNIQRTRSVLKALDHPRQQILRRKHFGFNARVHHRTPAAPGIAVQHDGGVDIFRDVKFIGRQLGVGNNMRPHRLRQRLARLLIADILRKARYLFLYVKRVAAQRGLHHRFAPMNRGRTAAERRVGCIAAAQDHVVEHTRIVEEGIAAHGKRAKQLFTQAAKQPAGPAGPAPQPCRQTLAFRQVIEPLRRLHPGDVGIAKITQRVHQQRGKNPGIRIADHQKVAVGVLHAVTDITRLEPGVVVA</sequence>
<proteinExistence type="predicted"/>
<name>A0A1R3L379_9ROSI</name>
<accession>A0A1R3L379</accession>
<reference evidence="2" key="1">
    <citation type="submission" date="2013-09" db="EMBL/GenBank/DDBJ databases">
        <title>Corchorus olitorius genome sequencing.</title>
        <authorList>
            <person name="Alam M."/>
            <person name="Haque M.S."/>
            <person name="Islam M.S."/>
            <person name="Emdad E.M."/>
            <person name="Islam M.M."/>
            <person name="Ahmed B."/>
            <person name="Halim A."/>
            <person name="Hossen Q.M.M."/>
            <person name="Hossain M.Z."/>
            <person name="Ahmed R."/>
            <person name="Khan M.M."/>
            <person name="Islam R."/>
            <person name="Rashid M.M."/>
            <person name="Khan S.A."/>
            <person name="Rahman M.S."/>
            <person name="Alam M."/>
            <person name="Yahiya A.S."/>
            <person name="Khan M.S."/>
            <person name="Azam M.S."/>
            <person name="Haque T."/>
            <person name="Lashkar M.Z.H."/>
            <person name="Akhand A.I."/>
            <person name="Morshed G."/>
            <person name="Roy S."/>
            <person name="Uddin K.S."/>
            <person name="Rabeya T."/>
            <person name="Hossain A.S."/>
            <person name="Chowdhury A."/>
            <person name="Snigdha A.R."/>
            <person name="Mortoza M.S."/>
            <person name="Matin S.A."/>
            <person name="Hoque S.M.E."/>
            <person name="Islam M.K."/>
            <person name="Roy D.K."/>
            <person name="Haider R."/>
            <person name="Moosa M.M."/>
            <person name="Elias S.M."/>
            <person name="Hasan A.M."/>
            <person name="Jahan S."/>
            <person name="Shafiuddin M."/>
            <person name="Mahmood N."/>
            <person name="Shommy N.S."/>
        </authorList>
    </citation>
    <scope>NUCLEOTIDE SEQUENCE [LARGE SCALE GENOMIC DNA]</scope>
    <source>
        <strain evidence="2">cv. O-4</strain>
    </source>
</reference>
<evidence type="ECO:0000313" key="2">
    <source>
        <dbReference type="Proteomes" id="UP000187203"/>
    </source>
</evidence>
<gene>
    <name evidence="1" type="ORF">COLO4_00920</name>
</gene>
<keyword evidence="2" id="KW-1185">Reference proteome</keyword>
<feature type="non-terminal residue" evidence="1">
    <location>
        <position position="1"/>
    </location>
</feature>
<feature type="non-terminal residue" evidence="1">
    <location>
        <position position="261"/>
    </location>
</feature>
<comment type="caution">
    <text evidence="1">The sequence shown here is derived from an EMBL/GenBank/DDBJ whole genome shotgun (WGS) entry which is preliminary data.</text>
</comment>
<dbReference type="AlphaFoldDB" id="A0A1R3L379"/>
<protein>
    <submittedName>
        <fullName evidence="1">Uncharacterized protein</fullName>
    </submittedName>
</protein>
<dbReference type="Proteomes" id="UP000187203">
    <property type="component" value="Unassembled WGS sequence"/>
</dbReference>
<evidence type="ECO:0000313" key="1">
    <source>
        <dbReference type="EMBL" id="OMP13804.1"/>
    </source>
</evidence>
<organism evidence="1 2">
    <name type="scientific">Corchorus olitorius</name>
    <dbReference type="NCBI Taxonomy" id="93759"/>
    <lineage>
        <taxon>Eukaryota</taxon>
        <taxon>Viridiplantae</taxon>
        <taxon>Streptophyta</taxon>
        <taxon>Embryophyta</taxon>
        <taxon>Tracheophyta</taxon>
        <taxon>Spermatophyta</taxon>
        <taxon>Magnoliopsida</taxon>
        <taxon>eudicotyledons</taxon>
        <taxon>Gunneridae</taxon>
        <taxon>Pentapetalae</taxon>
        <taxon>rosids</taxon>
        <taxon>malvids</taxon>
        <taxon>Malvales</taxon>
        <taxon>Malvaceae</taxon>
        <taxon>Grewioideae</taxon>
        <taxon>Apeibeae</taxon>
        <taxon>Corchorus</taxon>
    </lineage>
</organism>